<dbReference type="Gene3D" id="3.40.630.30">
    <property type="match status" value="1"/>
</dbReference>
<gene>
    <name evidence="4" type="ORF">STRMA_1085</name>
</gene>
<protein>
    <submittedName>
        <fullName evidence="4">FR47-like protein</fullName>
    </submittedName>
</protein>
<dbReference type="PANTHER" id="PTHR42919">
    <property type="entry name" value="N-ALPHA-ACETYLTRANSFERASE"/>
    <property type="match status" value="1"/>
</dbReference>
<dbReference type="InterPro" id="IPR016181">
    <property type="entry name" value="Acyl_CoA_acyltransferase"/>
</dbReference>
<dbReference type="SUPFAM" id="SSF55729">
    <property type="entry name" value="Acyl-CoA N-acyltransferases (Nat)"/>
    <property type="match status" value="1"/>
</dbReference>
<evidence type="ECO:0000256" key="2">
    <source>
        <dbReference type="ARBA" id="ARBA00023315"/>
    </source>
</evidence>
<evidence type="ECO:0000313" key="4">
    <source>
        <dbReference type="EMBL" id="EHJ52408.1"/>
    </source>
</evidence>
<dbReference type="CDD" id="cd04301">
    <property type="entry name" value="NAT_SF"/>
    <property type="match status" value="1"/>
</dbReference>
<reference evidence="4 5" key="1">
    <citation type="journal article" date="2014" name="Int. J. Syst. Evol. Microbiol.">
        <title>Phylogenomics and the dynamic genome evolution of the genus Streptococcus.</title>
        <authorList>
            <consortium name="The Broad Institute Genome Sequencing Platform"/>
            <person name="Richards V.P."/>
            <person name="Palmer S.R."/>
            <person name="Pavinski Bitar P.D."/>
            <person name="Qin X."/>
            <person name="Weinstock G.M."/>
            <person name="Highlander S.K."/>
            <person name="Town C.D."/>
            <person name="Burne R.A."/>
            <person name="Stanhope M.J."/>
        </authorList>
    </citation>
    <scope>NUCLEOTIDE SEQUENCE [LARGE SCALE GENOMIC DNA]</scope>
    <source>
        <strain evidence="4 5">NCTC 11558</strain>
    </source>
</reference>
<dbReference type="STRING" id="764298.STRMA_1085"/>
<dbReference type="AlphaFoldDB" id="G5JUU5"/>
<dbReference type="PANTHER" id="PTHR42919:SF8">
    <property type="entry name" value="N-ALPHA-ACETYLTRANSFERASE 50"/>
    <property type="match status" value="1"/>
</dbReference>
<accession>G5JUU5</accession>
<dbReference type="eggNOG" id="COG0456">
    <property type="taxonomic scope" value="Bacteria"/>
</dbReference>
<comment type="caution">
    <text evidence="4">The sequence shown here is derived from an EMBL/GenBank/DDBJ whole genome shotgun (WGS) entry which is preliminary data.</text>
</comment>
<dbReference type="EMBL" id="AEUW02000001">
    <property type="protein sequence ID" value="EHJ52408.1"/>
    <property type="molecule type" value="Genomic_DNA"/>
</dbReference>
<dbReference type="Pfam" id="PF00583">
    <property type="entry name" value="Acetyltransf_1"/>
    <property type="match status" value="1"/>
</dbReference>
<dbReference type="Proteomes" id="UP000003573">
    <property type="component" value="Unassembled WGS sequence"/>
</dbReference>
<evidence type="ECO:0000259" key="3">
    <source>
        <dbReference type="PROSITE" id="PS51186"/>
    </source>
</evidence>
<dbReference type="PROSITE" id="PS51186">
    <property type="entry name" value="GNAT"/>
    <property type="match status" value="1"/>
</dbReference>
<organism evidence="4 5">
    <name type="scientific">Streptococcus macacae NCTC 11558</name>
    <dbReference type="NCBI Taxonomy" id="764298"/>
    <lineage>
        <taxon>Bacteria</taxon>
        <taxon>Bacillati</taxon>
        <taxon>Bacillota</taxon>
        <taxon>Bacilli</taxon>
        <taxon>Lactobacillales</taxon>
        <taxon>Streptococcaceae</taxon>
        <taxon>Streptococcus</taxon>
    </lineage>
</organism>
<dbReference type="GO" id="GO:0016747">
    <property type="term" value="F:acyltransferase activity, transferring groups other than amino-acyl groups"/>
    <property type="evidence" value="ECO:0007669"/>
    <property type="project" value="InterPro"/>
</dbReference>
<dbReference type="InterPro" id="IPR051556">
    <property type="entry name" value="N-term/lysine_N-AcTrnsfr"/>
</dbReference>
<dbReference type="RefSeq" id="WP_003080392.1">
    <property type="nucleotide sequence ID" value="NZ_AEUW02000001.1"/>
</dbReference>
<proteinExistence type="predicted"/>
<evidence type="ECO:0000256" key="1">
    <source>
        <dbReference type="ARBA" id="ARBA00022679"/>
    </source>
</evidence>
<evidence type="ECO:0000313" key="5">
    <source>
        <dbReference type="Proteomes" id="UP000003573"/>
    </source>
</evidence>
<keyword evidence="5" id="KW-1185">Reference proteome</keyword>
<sequence length="176" mass="20103">MTTTIRQMTAEEYPLLEEFCYQAIFLPKGVPAPDRSIIQLPKLQLYVKDFGRYPHDQAMVADVDGQVVGAVWVRIIDDYGHIDDETLSLSMSLLPAYRGQGIGTELLKAFLKFLKVKGYHKVSLSVQKENYACNMYRKAGFQTIIENETDFIMVCELSKAIENETNKIKRSSINRK</sequence>
<dbReference type="InterPro" id="IPR000182">
    <property type="entry name" value="GNAT_dom"/>
</dbReference>
<feature type="domain" description="N-acetyltransferase" evidence="3">
    <location>
        <begin position="3"/>
        <end position="158"/>
    </location>
</feature>
<name>G5JUU5_9STRE</name>
<keyword evidence="2" id="KW-0012">Acyltransferase</keyword>
<dbReference type="OrthoDB" id="9790865at2"/>
<keyword evidence="1" id="KW-0808">Transferase</keyword>